<dbReference type="SUPFAM" id="SSF58104">
    <property type="entry name" value="Methyl-accepting chemotaxis protein (MCP) signaling domain"/>
    <property type="match status" value="1"/>
</dbReference>
<evidence type="ECO:0000313" key="11">
    <source>
        <dbReference type="Proteomes" id="UP000297475"/>
    </source>
</evidence>
<evidence type="ECO:0000256" key="2">
    <source>
        <dbReference type="ARBA" id="ARBA00022519"/>
    </source>
</evidence>
<evidence type="ECO:0000259" key="8">
    <source>
        <dbReference type="PROSITE" id="PS50192"/>
    </source>
</evidence>
<keyword evidence="6" id="KW-1133">Transmembrane helix</keyword>
<dbReference type="PRINTS" id="PR00260">
    <property type="entry name" value="CHEMTRNSDUCR"/>
</dbReference>
<organism evidence="10 11">
    <name type="scientific">Natronospirillum operosum</name>
    <dbReference type="NCBI Taxonomy" id="2759953"/>
    <lineage>
        <taxon>Bacteria</taxon>
        <taxon>Pseudomonadati</taxon>
        <taxon>Pseudomonadota</taxon>
        <taxon>Gammaproteobacteria</taxon>
        <taxon>Oceanospirillales</taxon>
        <taxon>Natronospirillaceae</taxon>
        <taxon>Natronospirillum</taxon>
    </lineage>
</organism>
<comment type="similarity">
    <text evidence="4">Belongs to the methyl-accepting chemotaxis (MCP) protein family.</text>
</comment>
<dbReference type="Proteomes" id="UP000297475">
    <property type="component" value="Unassembled WGS sequence"/>
</dbReference>
<dbReference type="InterPro" id="IPR003660">
    <property type="entry name" value="HAMP_dom"/>
</dbReference>
<dbReference type="Gene3D" id="1.10.287.950">
    <property type="entry name" value="Methyl-accepting chemotaxis protein"/>
    <property type="match status" value="1"/>
</dbReference>
<keyword evidence="6" id="KW-0472">Membrane</keyword>
<feature type="domain" description="Methyl-accepting transducer" evidence="7">
    <location>
        <begin position="403"/>
        <end position="639"/>
    </location>
</feature>
<dbReference type="FunFam" id="1.10.287.950:FF:000001">
    <property type="entry name" value="Methyl-accepting chemotaxis sensory transducer"/>
    <property type="match status" value="1"/>
</dbReference>
<dbReference type="PROSITE" id="PS50885">
    <property type="entry name" value="HAMP"/>
    <property type="match status" value="1"/>
</dbReference>
<proteinExistence type="inferred from homology"/>
<dbReference type="SMART" id="SM00283">
    <property type="entry name" value="MA"/>
    <property type="match status" value="1"/>
</dbReference>
<keyword evidence="3 5" id="KW-0807">Transducer</keyword>
<evidence type="ECO:0000256" key="5">
    <source>
        <dbReference type="PROSITE-ProRule" id="PRU00284"/>
    </source>
</evidence>
<dbReference type="GO" id="GO:0007165">
    <property type="term" value="P:signal transduction"/>
    <property type="evidence" value="ECO:0007669"/>
    <property type="project" value="UniProtKB-KW"/>
</dbReference>
<dbReference type="OrthoDB" id="5800769at2"/>
<dbReference type="Pfam" id="PF00015">
    <property type="entry name" value="MCPsignal"/>
    <property type="match status" value="1"/>
</dbReference>
<dbReference type="Pfam" id="PF00672">
    <property type="entry name" value="HAMP"/>
    <property type="match status" value="1"/>
</dbReference>
<comment type="subcellular location">
    <subcellularLocation>
        <location evidence="1">Cell inner membrane</location>
        <topology evidence="1">Multi-pass membrane protein</topology>
    </subcellularLocation>
</comment>
<evidence type="ECO:0000256" key="3">
    <source>
        <dbReference type="ARBA" id="ARBA00023224"/>
    </source>
</evidence>
<dbReference type="EMBL" id="SRMF01000001">
    <property type="protein sequence ID" value="TGG95678.1"/>
    <property type="molecule type" value="Genomic_DNA"/>
</dbReference>
<dbReference type="GO" id="GO:0005886">
    <property type="term" value="C:plasma membrane"/>
    <property type="evidence" value="ECO:0007669"/>
    <property type="project" value="UniProtKB-SubCell"/>
</dbReference>
<gene>
    <name evidence="10" type="ORF">E4656_04510</name>
</gene>
<evidence type="ECO:0000256" key="4">
    <source>
        <dbReference type="ARBA" id="ARBA00029447"/>
    </source>
</evidence>
<dbReference type="AlphaFoldDB" id="A0A4Z0WGJ6"/>
<dbReference type="InterPro" id="IPR004089">
    <property type="entry name" value="MCPsignal_dom"/>
</dbReference>
<evidence type="ECO:0000259" key="9">
    <source>
        <dbReference type="PROSITE" id="PS50885"/>
    </source>
</evidence>
<dbReference type="GO" id="GO:0006935">
    <property type="term" value="P:chemotaxis"/>
    <property type="evidence" value="ECO:0007669"/>
    <property type="project" value="InterPro"/>
</dbReference>
<keyword evidence="6" id="KW-0812">Transmembrane</keyword>
<feature type="domain" description="HAMP" evidence="9">
    <location>
        <begin position="346"/>
        <end position="398"/>
    </location>
</feature>
<evidence type="ECO:0000259" key="7">
    <source>
        <dbReference type="PROSITE" id="PS50111"/>
    </source>
</evidence>
<dbReference type="PANTHER" id="PTHR32089">
    <property type="entry name" value="METHYL-ACCEPTING CHEMOTAXIS PROTEIN MCPB"/>
    <property type="match status" value="1"/>
</dbReference>
<evidence type="ECO:0000256" key="6">
    <source>
        <dbReference type="SAM" id="Phobius"/>
    </source>
</evidence>
<sequence>MMALLKPGVVLLNRLRYPQKFLLISLVILLPLLGVGFALQSEMADRVEFISQERQGVSDMELLANPLRLMQQHRGLSAAVIGGDESARPTLESIGREAEGALSQLNVLVAQSQGADGNIQRRIERLQADWHALMGQSTSLSGGESFARHTALIDDLFDIVRIVAERSNLIMDSMLTTHYMIDLVINQLPRLTESMGQARGLSGGVAAAGEHSDRSWLEIGIRQSQVQNQLTAFDYNITRIFESQPELEDRLGPLADRAHQSITRFNDLLVQEFSDPDHVQVSAGEIMAESTTAIDQVFEIFGQIVPILDDILAQRQAHAAMVRNMTIGTMGIVLLIITYLFSAFYRGVLGSIEYFQEATVKLADGDLTARIQINSRDELGDVGHALNRMVEGFERVVKHVMLSTEQVAQASEELSTVTEQTTSGVARQRSETEQVASAMSELVSTVREVANNTSQAAEAATGANSEAREGQAELEKMIALISALADALENAGTVISELQECSDEIGNVLGVISDIADQTNLLALNAAIEAARAGESGRGFAVVADEVRSLAGRTQNSTEEIQDTIERLQQGAGKAVSAIEHSRTQSTESVAMAGSTGRSLESILRQVTAISEMNVQVATATEQQSSVAEEINRNVTSISEVAEEAATASAQTAASSENLSRLAQELLESVSHFKVAS</sequence>
<evidence type="ECO:0000313" key="10">
    <source>
        <dbReference type="EMBL" id="TGG95678.1"/>
    </source>
</evidence>
<reference evidence="10 11" key="1">
    <citation type="submission" date="2019-04" db="EMBL/GenBank/DDBJ databases">
        <title>Natronospirillum operosus gen. nov., sp. nov., a haloalkaliphilic satellite isolated from decaying biomass of laboratory culture of cyanobacterium Geitlerinema sp. and proposal of Natronospirillaceae fam. nov. and Saccharospirillaceae fam. nov.</title>
        <authorList>
            <person name="Kevbrin V."/>
            <person name="Boltyanskaya Y."/>
            <person name="Koziaeva V."/>
            <person name="Grouzdev D.S."/>
            <person name="Park M."/>
            <person name="Cho J."/>
        </authorList>
    </citation>
    <scope>NUCLEOTIDE SEQUENCE [LARGE SCALE GENOMIC DNA]</scope>
    <source>
        <strain evidence="10 11">G-116</strain>
    </source>
</reference>
<dbReference type="SMART" id="SM00304">
    <property type="entry name" value="HAMP"/>
    <property type="match status" value="1"/>
</dbReference>
<keyword evidence="2" id="KW-1003">Cell membrane</keyword>
<feature type="domain" description="T-SNARE coiled-coil homology" evidence="8">
    <location>
        <begin position="590"/>
        <end position="652"/>
    </location>
</feature>
<dbReference type="PROSITE" id="PS50192">
    <property type="entry name" value="T_SNARE"/>
    <property type="match status" value="1"/>
</dbReference>
<evidence type="ECO:0000256" key="1">
    <source>
        <dbReference type="ARBA" id="ARBA00004429"/>
    </source>
</evidence>
<dbReference type="RefSeq" id="WP_135481539.1">
    <property type="nucleotide sequence ID" value="NZ_SRMF01000001.1"/>
</dbReference>
<feature type="transmembrane region" description="Helical" evidence="6">
    <location>
        <begin position="325"/>
        <end position="345"/>
    </location>
</feature>
<dbReference type="GO" id="GO:0004888">
    <property type="term" value="F:transmembrane signaling receptor activity"/>
    <property type="evidence" value="ECO:0007669"/>
    <property type="project" value="InterPro"/>
</dbReference>
<name>A0A4Z0WGJ6_9GAMM</name>
<dbReference type="PROSITE" id="PS50111">
    <property type="entry name" value="CHEMOTAXIS_TRANSDUC_2"/>
    <property type="match status" value="1"/>
</dbReference>
<dbReference type="PANTHER" id="PTHR32089:SF112">
    <property type="entry name" value="LYSOZYME-LIKE PROTEIN-RELATED"/>
    <property type="match status" value="1"/>
</dbReference>
<keyword evidence="11" id="KW-1185">Reference proteome</keyword>
<dbReference type="InterPro" id="IPR000727">
    <property type="entry name" value="T_SNARE_dom"/>
</dbReference>
<dbReference type="InterPro" id="IPR004090">
    <property type="entry name" value="Chemotax_Me-accpt_rcpt"/>
</dbReference>
<keyword evidence="2" id="KW-0997">Cell inner membrane</keyword>
<dbReference type="CDD" id="cd11386">
    <property type="entry name" value="MCP_signal"/>
    <property type="match status" value="1"/>
</dbReference>
<dbReference type="CDD" id="cd06225">
    <property type="entry name" value="HAMP"/>
    <property type="match status" value="1"/>
</dbReference>
<protein>
    <submittedName>
        <fullName evidence="10">Methyl-accepting chemotaxis protein</fullName>
    </submittedName>
</protein>
<accession>A0A4Z0WGJ6</accession>
<comment type="caution">
    <text evidence="10">The sequence shown here is derived from an EMBL/GenBank/DDBJ whole genome shotgun (WGS) entry which is preliminary data.</text>
</comment>